<protein>
    <recommendedName>
        <fullName evidence="4">Ketoreductase domain-containing protein</fullName>
    </recommendedName>
</protein>
<reference evidence="6" key="1">
    <citation type="journal article" date="2010" name="Nature">
        <title>The Amphimedon queenslandica genome and the evolution of animal complexity.</title>
        <authorList>
            <person name="Srivastava M."/>
            <person name="Simakov O."/>
            <person name="Chapman J."/>
            <person name="Fahey B."/>
            <person name="Gauthier M.E."/>
            <person name="Mitros T."/>
            <person name="Richards G.S."/>
            <person name="Conaco C."/>
            <person name="Dacre M."/>
            <person name="Hellsten U."/>
            <person name="Larroux C."/>
            <person name="Putnam N.H."/>
            <person name="Stanke M."/>
            <person name="Adamska M."/>
            <person name="Darling A."/>
            <person name="Degnan S.M."/>
            <person name="Oakley T.H."/>
            <person name="Plachetzki D.C."/>
            <person name="Zhai Y."/>
            <person name="Adamski M."/>
            <person name="Calcino A."/>
            <person name="Cummins S.F."/>
            <person name="Goodstein D.M."/>
            <person name="Harris C."/>
            <person name="Jackson D.J."/>
            <person name="Leys S.P."/>
            <person name="Shu S."/>
            <person name="Woodcroft B.J."/>
            <person name="Vervoort M."/>
            <person name="Kosik K.S."/>
            <person name="Manning G."/>
            <person name="Degnan B.M."/>
            <person name="Rokhsar D.S."/>
        </authorList>
    </citation>
    <scope>NUCLEOTIDE SEQUENCE [LARGE SCALE GENOMIC DNA]</scope>
</reference>
<dbReference type="SMART" id="SM00822">
    <property type="entry name" value="PKS_KR"/>
    <property type="match status" value="1"/>
</dbReference>
<dbReference type="OMA" id="LHEVWIS"/>
<dbReference type="InterPro" id="IPR053011">
    <property type="entry name" value="SDR_family_member_7"/>
</dbReference>
<dbReference type="InterPro" id="IPR057326">
    <property type="entry name" value="KR_dom"/>
</dbReference>
<comment type="similarity">
    <text evidence="2">Belongs to the short-chain dehydrogenases/reductases (SDR) family.</text>
</comment>
<dbReference type="InterPro" id="IPR036291">
    <property type="entry name" value="NAD(P)-bd_dom_sf"/>
</dbReference>
<evidence type="ECO:0000256" key="1">
    <source>
        <dbReference type="ARBA" id="ARBA00023002"/>
    </source>
</evidence>
<dbReference type="InterPro" id="IPR002347">
    <property type="entry name" value="SDR_fam"/>
</dbReference>
<keyword evidence="3" id="KW-1133">Transmembrane helix</keyword>
<dbReference type="PANTHER" id="PTHR44269:SF1">
    <property type="entry name" value="DEHYDROGENASE_REDUCTASE SDR FAMILY MEMBER 7"/>
    <property type="match status" value="1"/>
</dbReference>
<dbReference type="Proteomes" id="UP000007879">
    <property type="component" value="Unassembled WGS sequence"/>
</dbReference>
<feature type="domain" description="Ketoreductase" evidence="4">
    <location>
        <begin position="44"/>
        <end position="223"/>
    </location>
</feature>
<evidence type="ECO:0000256" key="2">
    <source>
        <dbReference type="RuleBase" id="RU000363"/>
    </source>
</evidence>
<evidence type="ECO:0000313" key="6">
    <source>
        <dbReference type="Proteomes" id="UP000007879"/>
    </source>
</evidence>
<dbReference type="Gene3D" id="3.40.50.720">
    <property type="entry name" value="NAD(P)-binding Rossmann-like Domain"/>
    <property type="match status" value="1"/>
</dbReference>
<dbReference type="KEGG" id="aqu:100633894"/>
<keyword evidence="1" id="KW-0560">Oxidoreductase</keyword>
<dbReference type="InParanoid" id="A0A1X7UST8"/>
<name>A0A1X7UST8_AMPQE</name>
<dbReference type="GO" id="GO:0016491">
    <property type="term" value="F:oxidoreductase activity"/>
    <property type="evidence" value="ECO:0007669"/>
    <property type="project" value="UniProtKB-KW"/>
</dbReference>
<feature type="transmembrane region" description="Helical" evidence="3">
    <location>
        <begin position="6"/>
        <end position="23"/>
    </location>
</feature>
<gene>
    <name evidence="5" type="primary">100633894</name>
</gene>
<dbReference type="PRINTS" id="PR00080">
    <property type="entry name" value="SDRFAMILY"/>
</dbReference>
<accession>A0A1X7UST8</accession>
<dbReference type="STRING" id="400682.A0A1X7UST8"/>
<dbReference type="EnsemblMetazoa" id="Aqu2.1.30843_001">
    <property type="protein sequence ID" value="Aqu2.1.30843_001"/>
    <property type="gene ID" value="Aqu2.1.30843"/>
</dbReference>
<dbReference type="OrthoDB" id="5307821at2759"/>
<keyword evidence="3" id="KW-0812">Transmembrane</keyword>
<dbReference type="Pfam" id="PF00106">
    <property type="entry name" value="adh_short"/>
    <property type="match status" value="1"/>
</dbReference>
<keyword evidence="6" id="KW-1185">Reference proteome</keyword>
<dbReference type="EnsemblMetazoa" id="XM_003386818.2">
    <property type="protein sequence ID" value="XP_003386866.1"/>
    <property type="gene ID" value="LOC100633894"/>
</dbReference>
<reference evidence="5" key="2">
    <citation type="submission" date="2017-05" db="UniProtKB">
        <authorList>
            <consortium name="EnsemblMetazoa"/>
        </authorList>
    </citation>
    <scope>IDENTIFICATION</scope>
</reference>
<dbReference type="PROSITE" id="PS00061">
    <property type="entry name" value="ADH_SHORT"/>
    <property type="match status" value="1"/>
</dbReference>
<keyword evidence="3" id="KW-0472">Membrane</keyword>
<evidence type="ECO:0000259" key="4">
    <source>
        <dbReference type="SMART" id="SM00822"/>
    </source>
</evidence>
<dbReference type="PANTHER" id="PTHR44269">
    <property type="entry name" value="DEHYDROGENASE/REDUCTASE SDR FAMILY MEMBER 7-RELATED"/>
    <property type="match status" value="1"/>
</dbReference>
<dbReference type="GO" id="GO:0006629">
    <property type="term" value="P:lipid metabolic process"/>
    <property type="evidence" value="ECO:0007669"/>
    <property type="project" value="UniProtKB-ARBA"/>
</dbReference>
<dbReference type="AlphaFoldDB" id="A0A1X7UST8"/>
<proteinExistence type="inferred from homology"/>
<evidence type="ECO:0000256" key="3">
    <source>
        <dbReference type="SAM" id="Phobius"/>
    </source>
</evidence>
<dbReference type="PRINTS" id="PR00081">
    <property type="entry name" value="GDHRDH"/>
</dbReference>
<organism evidence="5">
    <name type="scientific">Amphimedon queenslandica</name>
    <name type="common">Sponge</name>
    <dbReference type="NCBI Taxonomy" id="400682"/>
    <lineage>
        <taxon>Eukaryota</taxon>
        <taxon>Metazoa</taxon>
        <taxon>Porifera</taxon>
        <taxon>Demospongiae</taxon>
        <taxon>Heteroscleromorpha</taxon>
        <taxon>Haplosclerida</taxon>
        <taxon>Niphatidae</taxon>
        <taxon>Amphimedon</taxon>
    </lineage>
</organism>
<dbReference type="SUPFAM" id="SSF51735">
    <property type="entry name" value="NAD(P)-binding Rossmann-fold domains"/>
    <property type="match status" value="1"/>
</dbReference>
<dbReference type="eggNOG" id="KOG1205">
    <property type="taxonomic scope" value="Eukaryota"/>
</dbReference>
<evidence type="ECO:0000313" key="5">
    <source>
        <dbReference type="EnsemblMetazoa" id="Aqu2.1.30843_001"/>
    </source>
</evidence>
<dbReference type="InterPro" id="IPR020904">
    <property type="entry name" value="Sc_DH/Rdtase_CS"/>
</dbReference>
<sequence>MDALTIVVSVLIALTVYLFIKFLRADADLTLLRCSLKRNFFKDKVVWVTGASSGIGEELCRQLSTEGAKLILSARSMDKLNALLKSLAHPENARAYYLDISDRESVRRAPKEVQSLFDKVDILINNAGISMRCTFLDIEEDTARKVMEVDLLGTSFLTKGVIKTFMLQQGGGHVVNVSSISGKFGAPTRSYYCASKFGLNGLMDVVRLELLDKNICVTNVCPGPVKTAVSENAMNPGGSLHGKKDPMIENGMKVERCAELILIAVSNGLHEVWISHHPYLLMTYLSQWSPSLFHFLMKMYRRKN</sequence>